<reference evidence="1 2" key="1">
    <citation type="journal article" date="2016" name="Appl. Microbiol. Biotechnol.">
        <title>Characterization of T-DNA insertion mutants with decreased virulence in the entomopathogenic fungus Beauveria bassiana JEF-007.</title>
        <authorList>
            <person name="Kim S."/>
            <person name="Lee S.J."/>
            <person name="Nai Y.S."/>
            <person name="Yu J.S."/>
            <person name="Lee M.R."/>
            <person name="Yang Y.T."/>
            <person name="Kim J.S."/>
        </authorList>
    </citation>
    <scope>NUCLEOTIDE SEQUENCE [LARGE SCALE GENOMIC DNA]</scope>
    <source>
        <strain evidence="1 2">JEF-007</strain>
    </source>
</reference>
<dbReference type="Proteomes" id="UP000235728">
    <property type="component" value="Unassembled WGS sequence"/>
</dbReference>
<accession>A0A2N6NA35</accession>
<organism evidence="1 2">
    <name type="scientific">Beauveria bassiana</name>
    <name type="common">White muscardine disease fungus</name>
    <name type="synonym">Tritirachium shiotae</name>
    <dbReference type="NCBI Taxonomy" id="176275"/>
    <lineage>
        <taxon>Eukaryota</taxon>
        <taxon>Fungi</taxon>
        <taxon>Dikarya</taxon>
        <taxon>Ascomycota</taxon>
        <taxon>Pezizomycotina</taxon>
        <taxon>Sordariomycetes</taxon>
        <taxon>Hypocreomycetidae</taxon>
        <taxon>Hypocreales</taxon>
        <taxon>Cordycipitaceae</taxon>
        <taxon>Beauveria</taxon>
    </lineage>
</organism>
<evidence type="ECO:0000313" key="1">
    <source>
        <dbReference type="EMBL" id="PMB64132.1"/>
    </source>
</evidence>
<protein>
    <submittedName>
        <fullName evidence="1">Uncharacterized protein</fullName>
    </submittedName>
</protein>
<name>A0A2N6NA35_BEABA</name>
<gene>
    <name evidence="1" type="ORF">BM221_009925</name>
</gene>
<dbReference type="AlphaFoldDB" id="A0A2N6NA35"/>
<comment type="caution">
    <text evidence="1">The sequence shown here is derived from an EMBL/GenBank/DDBJ whole genome shotgun (WGS) entry which is preliminary data.</text>
</comment>
<sequence>MESSTIAICQVLRSWLQAGIVEEIDPMLLEKADETVTGQLVDENAAGGWLRDLPMQMQEEEAGWE</sequence>
<proteinExistence type="predicted"/>
<evidence type="ECO:0000313" key="2">
    <source>
        <dbReference type="Proteomes" id="UP000235728"/>
    </source>
</evidence>
<dbReference type="EMBL" id="MRVG01000014">
    <property type="protein sequence ID" value="PMB64132.1"/>
    <property type="molecule type" value="Genomic_DNA"/>
</dbReference>